<dbReference type="STRING" id="1515746.HR45_08795"/>
<keyword evidence="10 11" id="KW-0961">Cell wall biogenesis/degradation</keyword>
<dbReference type="HAMAP" id="MF_00766">
    <property type="entry name" value="PGT_MtgA"/>
    <property type="match status" value="1"/>
</dbReference>
<keyword evidence="1 11" id="KW-1003">Cell membrane</keyword>
<evidence type="ECO:0000256" key="7">
    <source>
        <dbReference type="ARBA" id="ARBA00022984"/>
    </source>
</evidence>
<reference evidence="13 14" key="1">
    <citation type="submission" date="2014-06" db="EMBL/GenBank/DDBJ databases">
        <title>Shewanella sp. YQH10.</title>
        <authorList>
            <person name="Liu Y."/>
            <person name="Zeng R."/>
        </authorList>
    </citation>
    <scope>NUCLEOTIDE SEQUENCE [LARGE SCALE GENOMIC DNA]</scope>
    <source>
        <strain evidence="13 14">YQH10</strain>
    </source>
</reference>
<comment type="catalytic activity">
    <reaction evidence="11">
        <text>[GlcNAc-(1-&gt;4)-Mur2Ac(oyl-L-Ala-gamma-D-Glu-L-Lys-D-Ala-D-Ala)](n)-di-trans,octa-cis-undecaprenyl diphosphate + beta-D-GlcNAc-(1-&gt;4)-Mur2Ac(oyl-L-Ala-gamma-D-Glu-L-Lys-D-Ala-D-Ala)-di-trans,octa-cis-undecaprenyl diphosphate = [GlcNAc-(1-&gt;4)-Mur2Ac(oyl-L-Ala-gamma-D-Glu-L-Lys-D-Ala-D-Ala)](n+1)-di-trans,octa-cis-undecaprenyl diphosphate + di-trans,octa-cis-undecaprenyl diphosphate + H(+)</text>
        <dbReference type="Rhea" id="RHEA:23708"/>
        <dbReference type="Rhea" id="RHEA-COMP:9602"/>
        <dbReference type="Rhea" id="RHEA-COMP:9603"/>
        <dbReference type="ChEBI" id="CHEBI:15378"/>
        <dbReference type="ChEBI" id="CHEBI:58405"/>
        <dbReference type="ChEBI" id="CHEBI:60033"/>
        <dbReference type="ChEBI" id="CHEBI:78435"/>
        <dbReference type="EC" id="2.4.99.28"/>
    </reaction>
</comment>
<dbReference type="GO" id="GO:0071555">
    <property type="term" value="P:cell wall organization"/>
    <property type="evidence" value="ECO:0007669"/>
    <property type="project" value="UniProtKB-KW"/>
</dbReference>
<comment type="function">
    <text evidence="11">Peptidoglycan polymerase that catalyzes glycan chain elongation from lipid-linked precursors.</text>
</comment>
<feature type="domain" description="Glycosyl transferase family 51" evidence="12">
    <location>
        <begin position="51"/>
        <end position="214"/>
    </location>
</feature>
<dbReference type="UniPathway" id="UPA00219"/>
<proteinExistence type="inferred from homology"/>
<evidence type="ECO:0000313" key="14">
    <source>
        <dbReference type="Proteomes" id="UP000029264"/>
    </source>
</evidence>
<dbReference type="EC" id="2.4.99.28" evidence="11"/>
<dbReference type="GO" id="GO:0005886">
    <property type="term" value="C:plasma membrane"/>
    <property type="evidence" value="ECO:0007669"/>
    <property type="project" value="UniProtKB-SubCell"/>
</dbReference>
<evidence type="ECO:0000259" key="12">
    <source>
        <dbReference type="Pfam" id="PF00912"/>
    </source>
</evidence>
<evidence type="ECO:0000256" key="2">
    <source>
        <dbReference type="ARBA" id="ARBA00022519"/>
    </source>
</evidence>
<dbReference type="GO" id="GO:0016763">
    <property type="term" value="F:pentosyltransferase activity"/>
    <property type="evidence" value="ECO:0007669"/>
    <property type="project" value="InterPro"/>
</dbReference>
<evidence type="ECO:0000256" key="6">
    <source>
        <dbReference type="ARBA" id="ARBA00022960"/>
    </source>
</evidence>
<dbReference type="InterPro" id="IPR036950">
    <property type="entry name" value="PBP_transglycosylase"/>
</dbReference>
<evidence type="ECO:0000256" key="9">
    <source>
        <dbReference type="ARBA" id="ARBA00023136"/>
    </source>
</evidence>
<dbReference type="InterPro" id="IPR001264">
    <property type="entry name" value="Glyco_trans_51"/>
</dbReference>
<dbReference type="Proteomes" id="UP000029264">
    <property type="component" value="Unassembled WGS sequence"/>
</dbReference>
<keyword evidence="8 11" id="KW-1133">Transmembrane helix</keyword>
<keyword evidence="14" id="KW-1185">Reference proteome</keyword>
<evidence type="ECO:0000256" key="11">
    <source>
        <dbReference type="HAMAP-Rule" id="MF_00766"/>
    </source>
</evidence>
<dbReference type="PANTHER" id="PTHR30400">
    <property type="entry name" value="MONOFUNCTIONAL BIOSYNTHETIC PEPTIDOGLYCAN TRANSGLYCOSYLASE"/>
    <property type="match status" value="1"/>
</dbReference>
<dbReference type="SUPFAM" id="SSF53955">
    <property type="entry name" value="Lysozyme-like"/>
    <property type="match status" value="1"/>
</dbReference>
<comment type="caution">
    <text evidence="13">The sequence shown here is derived from an EMBL/GenBank/DDBJ whole genome shotgun (WGS) entry which is preliminary data.</text>
</comment>
<dbReference type="Pfam" id="PF00912">
    <property type="entry name" value="Transgly"/>
    <property type="match status" value="1"/>
</dbReference>
<dbReference type="NCBIfam" id="TIGR02070">
    <property type="entry name" value="mono_pep_trsgly"/>
    <property type="match status" value="1"/>
</dbReference>
<evidence type="ECO:0000256" key="4">
    <source>
        <dbReference type="ARBA" id="ARBA00022679"/>
    </source>
</evidence>
<protein>
    <recommendedName>
        <fullName evidence="11">Biosynthetic peptidoglycan transglycosylase</fullName>
        <ecNumber evidence="11">2.4.99.28</ecNumber>
    </recommendedName>
    <alternativeName>
        <fullName evidence="11">Glycan polymerase</fullName>
    </alternativeName>
    <alternativeName>
        <fullName evidence="11">Peptidoglycan glycosyltransferase MtgA</fullName>
        <shortName evidence="11">PGT</shortName>
    </alternativeName>
</protein>
<dbReference type="GO" id="GO:0009252">
    <property type="term" value="P:peptidoglycan biosynthetic process"/>
    <property type="evidence" value="ECO:0007669"/>
    <property type="project" value="UniProtKB-UniRule"/>
</dbReference>
<dbReference type="InterPro" id="IPR011812">
    <property type="entry name" value="Pep_trsgly"/>
</dbReference>
<dbReference type="GO" id="GO:0008955">
    <property type="term" value="F:peptidoglycan glycosyltransferase activity"/>
    <property type="evidence" value="ECO:0007669"/>
    <property type="project" value="UniProtKB-UniRule"/>
</dbReference>
<keyword evidence="4 11" id="KW-0808">Transferase</keyword>
<gene>
    <name evidence="11" type="primary">mtgA</name>
    <name evidence="13" type="ORF">HR45_08795</name>
</gene>
<comment type="similarity">
    <text evidence="11">Belongs to the glycosyltransferase 51 family.</text>
</comment>
<comment type="subcellular location">
    <subcellularLocation>
        <location evidence="11">Cell inner membrane</location>
        <topology evidence="11">Single-pass membrane protein</topology>
    </subcellularLocation>
</comment>
<accession>A0A094JIR1</accession>
<dbReference type="InterPro" id="IPR023346">
    <property type="entry name" value="Lysozyme-like_dom_sf"/>
</dbReference>
<dbReference type="eggNOG" id="COG0744">
    <property type="taxonomic scope" value="Bacteria"/>
</dbReference>
<keyword evidence="5 11" id="KW-0812">Transmembrane</keyword>
<evidence type="ECO:0000256" key="10">
    <source>
        <dbReference type="ARBA" id="ARBA00023316"/>
    </source>
</evidence>
<keyword evidence="6 11" id="KW-0133">Cell shape</keyword>
<evidence type="ECO:0000256" key="1">
    <source>
        <dbReference type="ARBA" id="ARBA00022475"/>
    </source>
</evidence>
<evidence type="ECO:0000256" key="5">
    <source>
        <dbReference type="ARBA" id="ARBA00022692"/>
    </source>
</evidence>
<feature type="transmembrane region" description="Helical" evidence="11">
    <location>
        <begin position="12"/>
        <end position="30"/>
    </location>
</feature>
<dbReference type="GO" id="GO:0008360">
    <property type="term" value="P:regulation of cell shape"/>
    <property type="evidence" value="ECO:0007669"/>
    <property type="project" value="UniProtKB-KW"/>
</dbReference>
<dbReference type="PANTHER" id="PTHR30400:SF0">
    <property type="entry name" value="BIOSYNTHETIC PEPTIDOGLYCAN TRANSGLYCOSYLASE"/>
    <property type="match status" value="1"/>
</dbReference>
<evidence type="ECO:0000256" key="8">
    <source>
        <dbReference type="ARBA" id="ARBA00022989"/>
    </source>
</evidence>
<keyword evidence="7 11" id="KW-0573">Peptidoglycan synthesis</keyword>
<name>A0A094JIR1_9GAMM</name>
<organism evidence="13 14">
    <name type="scientific">Shewanella mangrovi</name>
    <dbReference type="NCBI Taxonomy" id="1515746"/>
    <lineage>
        <taxon>Bacteria</taxon>
        <taxon>Pseudomonadati</taxon>
        <taxon>Pseudomonadota</taxon>
        <taxon>Gammaproteobacteria</taxon>
        <taxon>Alteromonadales</taxon>
        <taxon>Shewanellaceae</taxon>
        <taxon>Shewanella</taxon>
    </lineage>
</organism>
<dbReference type="AlphaFoldDB" id="A0A094JIR1"/>
<dbReference type="EMBL" id="JPEO01000004">
    <property type="protein sequence ID" value="KFZ37924.1"/>
    <property type="molecule type" value="Genomic_DNA"/>
</dbReference>
<evidence type="ECO:0000313" key="13">
    <source>
        <dbReference type="EMBL" id="KFZ37924.1"/>
    </source>
</evidence>
<dbReference type="Gene3D" id="1.10.3810.10">
    <property type="entry name" value="Biosynthetic peptidoglycan transglycosylase-like"/>
    <property type="match status" value="1"/>
</dbReference>
<keyword evidence="2 11" id="KW-0997">Cell inner membrane</keyword>
<sequence>MGKSITRWLVKLLLTALLISIVPVITLRFLDPPTWMWRIAHQISPPTPVTQVSQQWRSLSQISPNLQLAVMASEDQRFPEHFGFDFKQISDAIADAKKGEGLRGASTISQQTAKNLFMWPSRSFVRKGFEAWFTLLIELCWNKQRILEVYLNVVEFGPGIYGAEAAAQHYFHKSAAKLTAYEAASLAALLPNPWKLRLGSRYIQQRSEWIRQQMRQLGQVTLKQLD</sequence>
<evidence type="ECO:0000256" key="3">
    <source>
        <dbReference type="ARBA" id="ARBA00022676"/>
    </source>
</evidence>
<keyword evidence="9 11" id="KW-0472">Membrane</keyword>
<dbReference type="GO" id="GO:0009274">
    <property type="term" value="C:peptidoglycan-based cell wall"/>
    <property type="evidence" value="ECO:0007669"/>
    <property type="project" value="InterPro"/>
</dbReference>
<comment type="pathway">
    <text evidence="11">Cell wall biogenesis; peptidoglycan biosynthesis.</text>
</comment>
<keyword evidence="3 11" id="KW-0328">Glycosyltransferase</keyword>